<keyword evidence="2" id="KW-1185">Reference proteome</keyword>
<dbReference type="EMBL" id="CM042882">
    <property type="protein sequence ID" value="KAI4380170.1"/>
    <property type="molecule type" value="Genomic_DNA"/>
</dbReference>
<organism evidence="1 2">
    <name type="scientific">Melastoma candidum</name>
    <dbReference type="NCBI Taxonomy" id="119954"/>
    <lineage>
        <taxon>Eukaryota</taxon>
        <taxon>Viridiplantae</taxon>
        <taxon>Streptophyta</taxon>
        <taxon>Embryophyta</taxon>
        <taxon>Tracheophyta</taxon>
        <taxon>Spermatophyta</taxon>
        <taxon>Magnoliopsida</taxon>
        <taxon>eudicotyledons</taxon>
        <taxon>Gunneridae</taxon>
        <taxon>Pentapetalae</taxon>
        <taxon>rosids</taxon>
        <taxon>malvids</taxon>
        <taxon>Myrtales</taxon>
        <taxon>Melastomataceae</taxon>
        <taxon>Melastomatoideae</taxon>
        <taxon>Melastomateae</taxon>
        <taxon>Melastoma</taxon>
    </lineage>
</organism>
<evidence type="ECO:0000313" key="2">
    <source>
        <dbReference type="Proteomes" id="UP001057402"/>
    </source>
</evidence>
<proteinExistence type="predicted"/>
<evidence type="ECO:0000313" key="1">
    <source>
        <dbReference type="EMBL" id="KAI4380170.1"/>
    </source>
</evidence>
<gene>
    <name evidence="1" type="ORF">MLD38_006390</name>
</gene>
<dbReference type="Proteomes" id="UP001057402">
    <property type="component" value="Chromosome 3"/>
</dbReference>
<sequence length="152" mass="17043">MLHKAVEGAIRLKTFPKTTVDIFALVLESGGSDFSVLISSASIALADAGIMLPYLVAEILWYVCTPTYRFALCAVMNHLCSRTFYAIRLDNEVALAVVPLFLVYFKKSFSYFGNGTLPQCLHETQKGHEVMLERSWFDKQLIREVGETQQLG</sequence>
<comment type="caution">
    <text evidence="1">The sequence shown here is derived from an EMBL/GenBank/DDBJ whole genome shotgun (WGS) entry which is preliminary data.</text>
</comment>
<protein>
    <submittedName>
        <fullName evidence="1">Uncharacterized protein</fullName>
    </submittedName>
</protein>
<accession>A0ACB9RMQ0</accession>
<name>A0ACB9RMQ0_9MYRT</name>
<reference evidence="2" key="1">
    <citation type="journal article" date="2023" name="Front. Plant Sci.">
        <title>Chromosomal-level genome assembly of Melastoma candidum provides insights into trichome evolution.</title>
        <authorList>
            <person name="Zhong Y."/>
            <person name="Wu W."/>
            <person name="Sun C."/>
            <person name="Zou P."/>
            <person name="Liu Y."/>
            <person name="Dai S."/>
            <person name="Zhou R."/>
        </authorList>
    </citation>
    <scope>NUCLEOTIDE SEQUENCE [LARGE SCALE GENOMIC DNA]</scope>
</reference>